<keyword evidence="8" id="KW-1185">Reference proteome</keyword>
<dbReference type="HAMAP" id="MF_00180">
    <property type="entry name" value="RibB"/>
    <property type="match status" value="1"/>
</dbReference>
<evidence type="ECO:0000256" key="2">
    <source>
        <dbReference type="ARBA" id="ARBA00004904"/>
    </source>
</evidence>
<feature type="binding site" evidence="5">
    <location>
        <begin position="143"/>
        <end position="147"/>
    </location>
    <ligand>
        <name>D-ribulose 5-phosphate</name>
        <dbReference type="ChEBI" id="CHEBI:58121"/>
    </ligand>
</feature>
<comment type="pathway">
    <text evidence="2 5 6">Cofactor biosynthesis; riboflavin biosynthesis; 2-hydroxy-3-oxobutyl phosphate from D-ribulose 5-phosphate: step 1/1.</text>
</comment>
<dbReference type="Gene3D" id="3.90.870.10">
    <property type="entry name" value="DHBP synthase"/>
    <property type="match status" value="1"/>
</dbReference>
<comment type="cofactor">
    <cofactor evidence="5 6">
        <name>Mg(2+)</name>
        <dbReference type="ChEBI" id="CHEBI:18420"/>
    </cofactor>
    <cofactor evidence="5 6">
        <name>Mn(2+)</name>
        <dbReference type="ChEBI" id="CHEBI:29035"/>
    </cofactor>
    <text evidence="5 6">Binds 2 divalent metal cations per subunit. Magnesium or manganese.</text>
</comment>
<keyword evidence="3 5" id="KW-0686">Riboflavin biosynthesis</keyword>
<protein>
    <recommendedName>
        <fullName evidence="5 6">3,4-dihydroxy-2-butanone 4-phosphate synthase</fullName>
        <shortName evidence="5 6">DHBP synthase</shortName>
        <ecNumber evidence="5 6">4.1.99.12</ecNumber>
    </recommendedName>
</protein>
<sequence>MNNEFTFGTIEEAIRDIKAGKMVLVTDDADRENEGDLIMSAELATQATVNFMATHAKGLICMPCDGAILDRLHMGPMVEKNTDNHETAFTVSIDHVDTTTGISAGERAHTMRMCADGRAKPEDFRRPGHVFPLRSKTGGVLCRTGHTETTTDLCRLAGLTPVGICCEIMSADGSMARTPELMEFAKAYGLTFITVADLAAYRRRTEVQDDMPADVPAPAQV</sequence>
<dbReference type="GO" id="GO:0008686">
    <property type="term" value="F:3,4-dihydroxy-2-butanone-4-phosphate synthase activity"/>
    <property type="evidence" value="ECO:0007669"/>
    <property type="project" value="UniProtKB-EC"/>
</dbReference>
<accession>A0ABR6VFI2</accession>
<keyword evidence="5 6" id="KW-0464">Manganese</keyword>
<comment type="function">
    <text evidence="1 5 6">Catalyzes the conversion of D-ribulose 5-phosphate to formate and 3,4-dihydroxy-2-butanone 4-phosphate.</text>
</comment>
<evidence type="ECO:0000313" key="7">
    <source>
        <dbReference type="EMBL" id="MBC3535951.1"/>
    </source>
</evidence>
<reference evidence="7 8" key="1">
    <citation type="submission" date="2020-08" db="EMBL/GenBank/DDBJ databases">
        <authorList>
            <person name="Liu C."/>
            <person name="Sun Q."/>
        </authorList>
    </citation>
    <scope>NUCLEOTIDE SEQUENCE [LARGE SCALE GENOMIC DNA]</scope>
    <source>
        <strain evidence="7 8">NSJ-59</strain>
    </source>
</reference>
<organism evidence="7 8">
    <name type="scientific">Megasphaera hominis</name>
    <dbReference type="NCBI Taxonomy" id="159836"/>
    <lineage>
        <taxon>Bacteria</taxon>
        <taxon>Bacillati</taxon>
        <taxon>Bacillota</taxon>
        <taxon>Negativicutes</taxon>
        <taxon>Veillonellales</taxon>
        <taxon>Veillonellaceae</taxon>
        <taxon>Megasphaera</taxon>
    </lineage>
</organism>
<feature type="site" description="Essential for catalytic activity" evidence="5">
    <location>
        <position position="129"/>
    </location>
</feature>
<proteinExistence type="inferred from homology"/>
<feature type="site" description="Essential for catalytic activity" evidence="5">
    <location>
        <position position="167"/>
    </location>
</feature>
<feature type="binding site" evidence="5">
    <location>
        <position position="32"/>
    </location>
    <ligand>
        <name>Mg(2+)</name>
        <dbReference type="ChEBI" id="CHEBI:18420"/>
        <label>2</label>
    </ligand>
</feature>
<keyword evidence="5 6" id="KW-0456">Lyase</keyword>
<name>A0ABR6VFI2_9FIRM</name>
<evidence type="ECO:0000256" key="3">
    <source>
        <dbReference type="ARBA" id="ARBA00022619"/>
    </source>
</evidence>
<dbReference type="Proteomes" id="UP000606870">
    <property type="component" value="Unassembled WGS sequence"/>
</dbReference>
<evidence type="ECO:0000256" key="1">
    <source>
        <dbReference type="ARBA" id="ARBA00002284"/>
    </source>
</evidence>
<dbReference type="SUPFAM" id="SSF55821">
    <property type="entry name" value="YrdC/RibB"/>
    <property type="match status" value="1"/>
</dbReference>
<dbReference type="NCBIfam" id="TIGR00506">
    <property type="entry name" value="ribB"/>
    <property type="match status" value="1"/>
</dbReference>
<evidence type="ECO:0000256" key="5">
    <source>
        <dbReference type="HAMAP-Rule" id="MF_00180"/>
    </source>
</evidence>
<comment type="caution">
    <text evidence="7">The sequence shown here is derived from an EMBL/GenBank/DDBJ whole genome shotgun (WGS) entry which is preliminary data.</text>
</comment>
<keyword evidence="4 5" id="KW-0479">Metal-binding</keyword>
<dbReference type="Pfam" id="PF00926">
    <property type="entry name" value="DHBP_synthase"/>
    <property type="match status" value="1"/>
</dbReference>
<dbReference type="PANTHER" id="PTHR21327:SF18">
    <property type="entry name" value="3,4-DIHYDROXY-2-BUTANONE 4-PHOSPHATE SYNTHASE"/>
    <property type="match status" value="1"/>
</dbReference>
<keyword evidence="5 6" id="KW-0460">Magnesium</keyword>
<dbReference type="InterPro" id="IPR000422">
    <property type="entry name" value="DHBP_synthase_RibB"/>
</dbReference>
<gene>
    <name evidence="5 7" type="primary">ribB</name>
    <name evidence="7" type="ORF">H8J70_01570</name>
</gene>
<dbReference type="PANTHER" id="PTHR21327">
    <property type="entry name" value="GTP CYCLOHYDROLASE II-RELATED"/>
    <property type="match status" value="1"/>
</dbReference>
<dbReference type="EMBL" id="JACOGK010000003">
    <property type="protein sequence ID" value="MBC3535951.1"/>
    <property type="molecule type" value="Genomic_DNA"/>
</dbReference>
<feature type="binding site" evidence="5">
    <location>
        <begin position="31"/>
        <end position="32"/>
    </location>
    <ligand>
        <name>D-ribulose 5-phosphate</name>
        <dbReference type="ChEBI" id="CHEBI:58121"/>
    </ligand>
</feature>
<dbReference type="EC" id="4.1.99.12" evidence="5 6"/>
<comment type="subunit">
    <text evidence="5 6">Homodimer.</text>
</comment>
<dbReference type="RefSeq" id="WP_186502006.1">
    <property type="nucleotide sequence ID" value="NZ_JACOGK010000003.1"/>
</dbReference>
<comment type="similarity">
    <text evidence="5 6">Belongs to the DHBP synthase family.</text>
</comment>
<dbReference type="InterPro" id="IPR017945">
    <property type="entry name" value="DHBP_synth_RibB-like_a/b_dom"/>
</dbReference>
<evidence type="ECO:0000256" key="4">
    <source>
        <dbReference type="ARBA" id="ARBA00022723"/>
    </source>
</evidence>
<feature type="binding site" evidence="5">
    <location>
        <position position="36"/>
    </location>
    <ligand>
        <name>D-ribulose 5-phosphate</name>
        <dbReference type="ChEBI" id="CHEBI:58121"/>
    </ligand>
</feature>
<evidence type="ECO:0000313" key="8">
    <source>
        <dbReference type="Proteomes" id="UP000606870"/>
    </source>
</evidence>
<feature type="binding site" evidence="5">
    <location>
        <position position="146"/>
    </location>
    <ligand>
        <name>Mg(2+)</name>
        <dbReference type="ChEBI" id="CHEBI:18420"/>
        <label>2</label>
    </ligand>
</feature>
<comment type="catalytic activity">
    <reaction evidence="5 6">
        <text>D-ribulose 5-phosphate = (2S)-2-hydroxy-3-oxobutyl phosphate + formate + H(+)</text>
        <dbReference type="Rhea" id="RHEA:18457"/>
        <dbReference type="ChEBI" id="CHEBI:15378"/>
        <dbReference type="ChEBI" id="CHEBI:15740"/>
        <dbReference type="ChEBI" id="CHEBI:58121"/>
        <dbReference type="ChEBI" id="CHEBI:58830"/>
        <dbReference type="EC" id="4.1.99.12"/>
    </reaction>
</comment>
<evidence type="ECO:0000256" key="6">
    <source>
        <dbReference type="RuleBase" id="RU003843"/>
    </source>
</evidence>
<feature type="binding site" evidence="5">
    <location>
        <position position="32"/>
    </location>
    <ligand>
        <name>Mg(2+)</name>
        <dbReference type="ChEBI" id="CHEBI:18420"/>
        <label>1</label>
    </ligand>
</feature>